<keyword evidence="3" id="KW-1185">Reference proteome</keyword>
<proteinExistence type="predicted"/>
<reference evidence="2 3" key="1">
    <citation type="submission" date="2020-08" db="EMBL/GenBank/DDBJ databases">
        <title>Genomic Encyclopedia of Type Strains, Phase IV (KMG-IV): sequencing the most valuable type-strain genomes for metagenomic binning, comparative biology and taxonomic classification.</title>
        <authorList>
            <person name="Goeker M."/>
        </authorList>
    </citation>
    <scope>NUCLEOTIDE SEQUENCE [LARGE SCALE GENOMIC DNA]</scope>
    <source>
        <strain evidence="2 3">DSM 29007</strain>
    </source>
</reference>
<gene>
    <name evidence="2" type="ORF">HNQ61_002397</name>
</gene>
<dbReference type="RefSeq" id="WP_170034696.1">
    <property type="nucleotide sequence ID" value="NZ_JABDTL010000001.1"/>
</dbReference>
<keyword evidence="1" id="KW-1133">Transmembrane helix</keyword>
<keyword evidence="1" id="KW-0812">Transmembrane</keyword>
<name>A0A841GYG3_9BACT</name>
<evidence type="ECO:0000256" key="1">
    <source>
        <dbReference type="SAM" id="Phobius"/>
    </source>
</evidence>
<feature type="transmembrane region" description="Helical" evidence="1">
    <location>
        <begin position="45"/>
        <end position="66"/>
    </location>
</feature>
<dbReference type="Proteomes" id="UP000582837">
    <property type="component" value="Unassembled WGS sequence"/>
</dbReference>
<protein>
    <submittedName>
        <fullName evidence="2">Uncharacterized protein</fullName>
    </submittedName>
</protein>
<sequence length="82" mass="8606">MPSPDRIAAWLARAVRVRTFLQFGALALVLLFAVVMKGMGLPGPVAAGIAVGALAWFAVVTVLAFVHARGAANPPDDVRPRE</sequence>
<accession>A0A841GYG3</accession>
<evidence type="ECO:0000313" key="2">
    <source>
        <dbReference type="EMBL" id="MBB6070776.1"/>
    </source>
</evidence>
<dbReference type="EMBL" id="JACHIA010000005">
    <property type="protein sequence ID" value="MBB6070776.1"/>
    <property type="molecule type" value="Genomic_DNA"/>
</dbReference>
<evidence type="ECO:0000313" key="3">
    <source>
        <dbReference type="Proteomes" id="UP000582837"/>
    </source>
</evidence>
<feature type="transmembrane region" description="Helical" evidence="1">
    <location>
        <begin position="20"/>
        <end position="39"/>
    </location>
</feature>
<dbReference type="AlphaFoldDB" id="A0A841GYG3"/>
<keyword evidence="1" id="KW-0472">Membrane</keyword>
<comment type="caution">
    <text evidence="2">The sequence shown here is derived from an EMBL/GenBank/DDBJ whole genome shotgun (WGS) entry which is preliminary data.</text>
</comment>
<organism evidence="2 3">
    <name type="scientific">Longimicrobium terrae</name>
    <dbReference type="NCBI Taxonomy" id="1639882"/>
    <lineage>
        <taxon>Bacteria</taxon>
        <taxon>Pseudomonadati</taxon>
        <taxon>Gemmatimonadota</taxon>
        <taxon>Longimicrobiia</taxon>
        <taxon>Longimicrobiales</taxon>
        <taxon>Longimicrobiaceae</taxon>
        <taxon>Longimicrobium</taxon>
    </lineage>
</organism>